<dbReference type="PANTHER" id="PTHR36305">
    <property type="entry name" value="PHOSPHATIDYLGLYCEROPHOSPHATASE A"/>
    <property type="match status" value="1"/>
</dbReference>
<keyword evidence="5" id="KW-1185">Reference proteome</keyword>
<proteinExistence type="predicted"/>
<evidence type="ECO:0000259" key="3">
    <source>
        <dbReference type="Pfam" id="PF04608"/>
    </source>
</evidence>
<dbReference type="PIRSF" id="PIRSF006162">
    <property type="entry name" value="PgpA"/>
    <property type="match status" value="1"/>
</dbReference>
<keyword evidence="1" id="KW-1208">Phospholipid metabolism</keyword>
<reference evidence="4 5" key="1">
    <citation type="submission" date="2018-07" db="EMBL/GenBank/DDBJ databases">
        <title>Rhodosalinus sp. strain E84T genomic sequence and assembly.</title>
        <authorList>
            <person name="Liu Z.-W."/>
            <person name="Lu D.-C."/>
        </authorList>
    </citation>
    <scope>NUCLEOTIDE SEQUENCE [LARGE SCALE GENOMIC DNA]</scope>
    <source>
        <strain evidence="4 5">E84</strain>
    </source>
</reference>
<name>A0A365U8K2_9RHOB</name>
<keyword evidence="1 2" id="KW-0472">Membrane</keyword>
<comment type="subcellular location">
    <subcellularLocation>
        <location evidence="1">Cell inner membrane</location>
        <topology evidence="1">Multi-pass membrane protein</topology>
    </subcellularLocation>
</comment>
<dbReference type="PANTHER" id="PTHR36305:SF1">
    <property type="entry name" value="PHOSPHATIDYLGLYCEROPHOSPHATASE A"/>
    <property type="match status" value="1"/>
</dbReference>
<keyword evidence="1" id="KW-0443">Lipid metabolism</keyword>
<dbReference type="InterPro" id="IPR026037">
    <property type="entry name" value="PgpA"/>
</dbReference>
<dbReference type="EMBL" id="QNTQ01000008">
    <property type="protein sequence ID" value="RBI85075.1"/>
    <property type="molecule type" value="Genomic_DNA"/>
</dbReference>
<feature type="transmembrane region" description="Helical" evidence="2">
    <location>
        <begin position="100"/>
        <end position="122"/>
    </location>
</feature>
<dbReference type="GO" id="GO:0008962">
    <property type="term" value="F:phosphatidylglycerophosphatase activity"/>
    <property type="evidence" value="ECO:0007669"/>
    <property type="project" value="UniProtKB-EC"/>
</dbReference>
<protein>
    <recommendedName>
        <fullName evidence="1">Phosphatidylglycerophosphatase A</fullName>
        <ecNumber evidence="1">3.1.3.27</ecNumber>
    </recommendedName>
    <alternativeName>
        <fullName evidence="1">Phosphatidylglycerolphosphate phosphatase A</fullName>
    </alternativeName>
</protein>
<evidence type="ECO:0000256" key="1">
    <source>
        <dbReference type="PIRNR" id="PIRNR006162"/>
    </source>
</evidence>
<evidence type="ECO:0000313" key="4">
    <source>
        <dbReference type="EMBL" id="RBI85075.1"/>
    </source>
</evidence>
<keyword evidence="1 2" id="KW-0812">Transmembrane</keyword>
<comment type="pathway">
    <text evidence="1">Phospholipid metabolism; phosphatidylglycerol biosynthesis; phosphatidylglycerol from CDP-diacylglycerol: step 2/2.</text>
</comment>
<comment type="cofactor">
    <cofactor evidence="1">
        <name>Mg(2+)</name>
        <dbReference type="ChEBI" id="CHEBI:18420"/>
    </cofactor>
</comment>
<comment type="function">
    <text evidence="1">Lipid phosphatase which dephosphorylates phosphatidylglycerophosphate (PGP) to phosphatidylglycerol (PG).</text>
</comment>
<dbReference type="SUPFAM" id="SSF101307">
    <property type="entry name" value="YutG-like"/>
    <property type="match status" value="1"/>
</dbReference>
<comment type="caution">
    <text evidence="4">The sequence shown here is derived from an EMBL/GenBank/DDBJ whole genome shotgun (WGS) entry which is preliminary data.</text>
</comment>
<dbReference type="GO" id="GO:0006655">
    <property type="term" value="P:phosphatidylglycerol biosynthetic process"/>
    <property type="evidence" value="ECO:0007669"/>
    <property type="project" value="UniProtKB-UniPathway"/>
</dbReference>
<dbReference type="GO" id="GO:0046872">
    <property type="term" value="F:metal ion binding"/>
    <property type="evidence" value="ECO:0007669"/>
    <property type="project" value="UniProtKB-KW"/>
</dbReference>
<sequence>MTLTRAIATLFGLGYLRPGPGTWASAAALPLLWALHVLGGFPAVAVATLAVTALGWWAVARETAGAAEKDPGEIVVDELAGQWLALWPVSAGAMMSGAPVLALWPGWIAAFVLFRLFDILKLGPVGWADRRRGATGVMLDDLIAGALAAAGTVLLAALFHLWLMR</sequence>
<organism evidence="4 5">
    <name type="scientific">Rhodosalinus halophilus</name>
    <dbReference type="NCBI Taxonomy" id="2259333"/>
    <lineage>
        <taxon>Bacteria</taxon>
        <taxon>Pseudomonadati</taxon>
        <taxon>Pseudomonadota</taxon>
        <taxon>Alphaproteobacteria</taxon>
        <taxon>Rhodobacterales</taxon>
        <taxon>Paracoccaceae</taxon>
        <taxon>Rhodosalinus</taxon>
    </lineage>
</organism>
<keyword evidence="1" id="KW-0442">Lipid degradation</keyword>
<feature type="transmembrane region" description="Helical" evidence="2">
    <location>
        <begin position="142"/>
        <end position="163"/>
    </location>
</feature>
<gene>
    <name evidence="4" type="ORF">DRV85_10480</name>
</gene>
<dbReference type="RefSeq" id="WP_113289403.1">
    <property type="nucleotide sequence ID" value="NZ_QNTQ01000008.1"/>
</dbReference>
<keyword evidence="1" id="KW-0460">Magnesium</keyword>
<dbReference type="InterPro" id="IPR007686">
    <property type="entry name" value="YutG/PgpA"/>
</dbReference>
<feature type="transmembrane region" description="Helical" evidence="2">
    <location>
        <begin position="34"/>
        <end position="59"/>
    </location>
</feature>
<accession>A0A365U8K2</accession>
<feature type="domain" description="YutG/PgpA" evidence="3">
    <location>
        <begin position="7"/>
        <end position="155"/>
    </location>
</feature>
<keyword evidence="1" id="KW-1003">Cell membrane</keyword>
<keyword evidence="1" id="KW-0378">Hydrolase</keyword>
<dbReference type="AlphaFoldDB" id="A0A365U8K2"/>
<dbReference type="CDD" id="cd06971">
    <property type="entry name" value="PgpA"/>
    <property type="match status" value="1"/>
</dbReference>
<dbReference type="OrthoDB" id="9804091at2"/>
<dbReference type="GO" id="GO:0009395">
    <property type="term" value="P:phospholipid catabolic process"/>
    <property type="evidence" value="ECO:0007669"/>
    <property type="project" value="UniProtKB-KW"/>
</dbReference>
<dbReference type="EC" id="3.1.3.27" evidence="1"/>
<keyword evidence="1" id="KW-0997">Cell inner membrane</keyword>
<dbReference type="Proteomes" id="UP000253370">
    <property type="component" value="Unassembled WGS sequence"/>
</dbReference>
<evidence type="ECO:0000256" key="2">
    <source>
        <dbReference type="SAM" id="Phobius"/>
    </source>
</evidence>
<dbReference type="GO" id="GO:0005886">
    <property type="term" value="C:plasma membrane"/>
    <property type="evidence" value="ECO:0007669"/>
    <property type="project" value="UniProtKB-SubCell"/>
</dbReference>
<keyword evidence="1" id="KW-0595">Phospholipid degradation</keyword>
<keyword evidence="2" id="KW-1133">Transmembrane helix</keyword>
<comment type="catalytic activity">
    <reaction evidence="1">
        <text>a 1,2-diacyl-sn-glycero-3-phospho-(1'-sn-glycero-3'-phosphate) + H2O = a 1,2-diacyl-sn-glycero-3-phospho-(1'-sn-glycerol) + phosphate</text>
        <dbReference type="Rhea" id="RHEA:33751"/>
        <dbReference type="ChEBI" id="CHEBI:15377"/>
        <dbReference type="ChEBI" id="CHEBI:43474"/>
        <dbReference type="ChEBI" id="CHEBI:60110"/>
        <dbReference type="ChEBI" id="CHEBI:64716"/>
        <dbReference type="EC" id="3.1.3.27"/>
    </reaction>
</comment>
<dbReference type="UniPathway" id="UPA00084">
    <property type="reaction ID" value="UER00504"/>
</dbReference>
<keyword evidence="1" id="KW-0479">Metal-binding</keyword>
<evidence type="ECO:0000313" key="5">
    <source>
        <dbReference type="Proteomes" id="UP000253370"/>
    </source>
</evidence>
<dbReference type="InterPro" id="IPR036681">
    <property type="entry name" value="PgpA-like_sf"/>
</dbReference>
<dbReference type="Pfam" id="PF04608">
    <property type="entry name" value="PgpA"/>
    <property type="match status" value="1"/>
</dbReference>